<evidence type="ECO:0000313" key="4">
    <source>
        <dbReference type="EMBL" id="VDL58382.1"/>
    </source>
</evidence>
<evidence type="ECO:0000256" key="2">
    <source>
        <dbReference type="SAM" id="MobiDB-lite"/>
    </source>
</evidence>
<dbReference type="PANTHER" id="PTHR37984:SF5">
    <property type="entry name" value="PROTEIN NYNRIN-LIKE"/>
    <property type="match status" value="1"/>
</dbReference>
<dbReference type="WBParaSite" id="HDID_0000606601-mRNA-1">
    <property type="protein sequence ID" value="HDID_0000606601-mRNA-1"/>
    <property type="gene ID" value="HDID_0000606601"/>
</dbReference>
<dbReference type="EMBL" id="UYSG01004093">
    <property type="protein sequence ID" value="VDL58382.1"/>
    <property type="molecule type" value="Genomic_DNA"/>
</dbReference>
<name>A0A0R3SMA1_HYMDI</name>
<dbReference type="AlphaFoldDB" id="A0A0R3SMA1"/>
<dbReference type="SUPFAM" id="SSF56672">
    <property type="entry name" value="DNA/RNA polymerases"/>
    <property type="match status" value="1"/>
</dbReference>
<evidence type="ECO:0000256" key="1">
    <source>
        <dbReference type="ARBA" id="ARBA00023268"/>
    </source>
</evidence>
<dbReference type="PANTHER" id="PTHR37984">
    <property type="entry name" value="PROTEIN CBG26694"/>
    <property type="match status" value="1"/>
</dbReference>
<sequence>MLNLELLLTHYNPSLSIVIAADAPGYGMWAVIYHIFPNGSEKVITHISRVPTPTEKNCGKIEKKASTIIYAVKNSMTPNKPEAFVISIWLKKMSPSLFSNPSSTVRTHINEYDYNIRYQKTENFGQFDRLSRLIDNRHTSYDSSTQAILEPFPTTLSQMERENAEVRINSASCIMRKIPRRGINVSKCGNGLRSDAVEENSVGEENLESEERFCR</sequence>
<evidence type="ECO:0000313" key="5">
    <source>
        <dbReference type="Proteomes" id="UP000274504"/>
    </source>
</evidence>
<dbReference type="Pfam" id="PF17919">
    <property type="entry name" value="RT_RNaseH_2"/>
    <property type="match status" value="1"/>
</dbReference>
<reference evidence="6" key="1">
    <citation type="submission" date="2017-02" db="UniProtKB">
        <authorList>
            <consortium name="WormBaseParasite"/>
        </authorList>
    </citation>
    <scope>IDENTIFICATION</scope>
</reference>
<feature type="region of interest" description="Disordered" evidence="2">
    <location>
        <begin position="196"/>
        <end position="215"/>
    </location>
</feature>
<evidence type="ECO:0000259" key="3">
    <source>
        <dbReference type="Pfam" id="PF17919"/>
    </source>
</evidence>
<feature type="domain" description="Reverse transcriptase/retrotransposon-derived protein RNase H-like" evidence="3">
    <location>
        <begin position="6"/>
        <end position="74"/>
    </location>
</feature>
<gene>
    <name evidence="4" type="ORF">HDID_LOCUS6064</name>
</gene>
<dbReference type="GO" id="GO:0003824">
    <property type="term" value="F:catalytic activity"/>
    <property type="evidence" value="ECO:0007669"/>
    <property type="project" value="UniProtKB-KW"/>
</dbReference>
<protein>
    <submittedName>
        <fullName evidence="6">RT_RNaseH_2 domain-containing protein</fullName>
    </submittedName>
</protein>
<organism evidence="6">
    <name type="scientific">Hymenolepis diminuta</name>
    <name type="common">Rat tapeworm</name>
    <dbReference type="NCBI Taxonomy" id="6216"/>
    <lineage>
        <taxon>Eukaryota</taxon>
        <taxon>Metazoa</taxon>
        <taxon>Spiralia</taxon>
        <taxon>Lophotrochozoa</taxon>
        <taxon>Platyhelminthes</taxon>
        <taxon>Cestoda</taxon>
        <taxon>Eucestoda</taxon>
        <taxon>Cyclophyllidea</taxon>
        <taxon>Hymenolepididae</taxon>
        <taxon>Hymenolepis</taxon>
    </lineage>
</organism>
<dbReference type="InterPro" id="IPR050951">
    <property type="entry name" value="Retrovirus_Pol_polyprotein"/>
</dbReference>
<dbReference type="STRING" id="6216.A0A0R3SMA1"/>
<accession>A0A0R3SMA1</accession>
<dbReference type="Proteomes" id="UP000274504">
    <property type="component" value="Unassembled WGS sequence"/>
</dbReference>
<dbReference type="OrthoDB" id="10055277at2759"/>
<dbReference type="InterPro" id="IPR043502">
    <property type="entry name" value="DNA/RNA_pol_sf"/>
</dbReference>
<keyword evidence="1" id="KW-0511">Multifunctional enzyme</keyword>
<reference evidence="4 5" key="2">
    <citation type="submission" date="2018-11" db="EMBL/GenBank/DDBJ databases">
        <authorList>
            <consortium name="Pathogen Informatics"/>
        </authorList>
    </citation>
    <scope>NUCLEOTIDE SEQUENCE [LARGE SCALE GENOMIC DNA]</scope>
</reference>
<feature type="compositionally biased region" description="Acidic residues" evidence="2">
    <location>
        <begin position="197"/>
        <end position="208"/>
    </location>
</feature>
<evidence type="ECO:0000313" key="6">
    <source>
        <dbReference type="WBParaSite" id="HDID_0000606601-mRNA-1"/>
    </source>
</evidence>
<proteinExistence type="predicted"/>
<dbReference type="InterPro" id="IPR041577">
    <property type="entry name" value="RT_RNaseH_2"/>
</dbReference>